<keyword evidence="3" id="KW-1185">Reference proteome</keyword>
<proteinExistence type="predicted"/>
<organism evidence="2 3">
    <name type="scientific">Melipona bicolor</name>
    <dbReference type="NCBI Taxonomy" id="60889"/>
    <lineage>
        <taxon>Eukaryota</taxon>
        <taxon>Metazoa</taxon>
        <taxon>Ecdysozoa</taxon>
        <taxon>Arthropoda</taxon>
        <taxon>Hexapoda</taxon>
        <taxon>Insecta</taxon>
        <taxon>Pterygota</taxon>
        <taxon>Neoptera</taxon>
        <taxon>Endopterygota</taxon>
        <taxon>Hymenoptera</taxon>
        <taxon>Apocrita</taxon>
        <taxon>Aculeata</taxon>
        <taxon>Apoidea</taxon>
        <taxon>Anthophila</taxon>
        <taxon>Apidae</taxon>
        <taxon>Melipona</taxon>
    </lineage>
</organism>
<reference evidence="2" key="1">
    <citation type="submission" date="2021-10" db="EMBL/GenBank/DDBJ databases">
        <title>Melipona bicolor Genome sequencing and assembly.</title>
        <authorList>
            <person name="Araujo N.S."/>
            <person name="Arias M.C."/>
        </authorList>
    </citation>
    <scope>NUCLEOTIDE SEQUENCE</scope>
    <source>
        <strain evidence="2">USP_2M_L1-L4_2017</strain>
        <tissue evidence="2">Whole body</tissue>
    </source>
</reference>
<evidence type="ECO:0000256" key="1">
    <source>
        <dbReference type="SAM" id="MobiDB-lite"/>
    </source>
</evidence>
<gene>
    <name evidence="2" type="ORF">K0M31_000397</name>
</gene>
<evidence type="ECO:0000313" key="3">
    <source>
        <dbReference type="Proteomes" id="UP001177670"/>
    </source>
</evidence>
<dbReference type="AlphaFoldDB" id="A0AA40GDP4"/>
<comment type="caution">
    <text evidence="2">The sequence shown here is derived from an EMBL/GenBank/DDBJ whole genome shotgun (WGS) entry which is preliminary data.</text>
</comment>
<protein>
    <submittedName>
        <fullName evidence="2">Uncharacterized protein</fullName>
    </submittedName>
</protein>
<feature type="region of interest" description="Disordered" evidence="1">
    <location>
        <begin position="89"/>
        <end position="109"/>
    </location>
</feature>
<dbReference type="Proteomes" id="UP001177670">
    <property type="component" value="Unassembled WGS sequence"/>
</dbReference>
<evidence type="ECO:0000313" key="2">
    <source>
        <dbReference type="EMBL" id="KAK1135825.1"/>
    </source>
</evidence>
<accession>A0AA40GDP4</accession>
<dbReference type="EMBL" id="JAHYIQ010000001">
    <property type="protein sequence ID" value="KAK1135825.1"/>
    <property type="molecule type" value="Genomic_DNA"/>
</dbReference>
<name>A0AA40GDP4_9HYME</name>
<sequence>MPAIVPDNAIPVVRDGRASSPHADTTVNLFTSYFDVGRHGVEPVADSGRRIPHGPAIDRDLTVLLEKLLRDAWADSSCCLRGIQCSSPFRVSQPNRGKPGNPLKGDISLKSSMEEIFENDFRNDDG</sequence>